<dbReference type="CDD" id="cd00170">
    <property type="entry name" value="SEC14"/>
    <property type="match status" value="1"/>
</dbReference>
<dbReference type="AlphaFoldDB" id="A0A1J4MY56"/>
<name>A0A1J4MY56_9CRYT</name>
<comment type="caution">
    <text evidence="2">The sequence shown here is derived from an EMBL/GenBank/DDBJ whole genome shotgun (WGS) entry which is preliminary data.</text>
</comment>
<dbReference type="EMBL" id="LRBS01000024">
    <property type="protein sequence ID" value="OII77853.1"/>
    <property type="molecule type" value="Genomic_DNA"/>
</dbReference>
<dbReference type="PROSITE" id="PS50191">
    <property type="entry name" value="CRAL_TRIO"/>
    <property type="match status" value="1"/>
</dbReference>
<dbReference type="PANTHER" id="PTHR46818:SF1">
    <property type="entry name" value="CHROMOSOME UNDETERMINED SCAFFOLD_125, WHOLE GENOME SHOTGUN SEQUENCE"/>
    <property type="match status" value="1"/>
</dbReference>
<keyword evidence="3" id="KW-1185">Reference proteome</keyword>
<gene>
    <name evidence="2" type="ORF">cand_038920</name>
</gene>
<dbReference type="Gene3D" id="3.40.525.10">
    <property type="entry name" value="CRAL-TRIO lipid binding domain"/>
    <property type="match status" value="1"/>
</dbReference>
<dbReference type="SMART" id="SM00516">
    <property type="entry name" value="SEC14"/>
    <property type="match status" value="1"/>
</dbReference>
<dbReference type="RefSeq" id="XP_067069699.1">
    <property type="nucleotide sequence ID" value="XM_067214113.1"/>
</dbReference>
<reference evidence="2 3" key="1">
    <citation type="submission" date="2016-10" db="EMBL/GenBank/DDBJ databases">
        <title>Reductive evolution of mitochondrial metabolism and differential evolution of invasion-related proteins in Cryptosporidium.</title>
        <authorList>
            <person name="Liu S."/>
            <person name="Roellig D.M."/>
            <person name="Guo Y."/>
            <person name="Li N."/>
            <person name="Frace M.A."/>
            <person name="Tang K."/>
            <person name="Zhang L."/>
            <person name="Feng Y."/>
            <person name="Xiao L."/>
        </authorList>
    </citation>
    <scope>NUCLEOTIDE SEQUENCE [LARGE SCALE GENOMIC DNA]</scope>
    <source>
        <strain evidence="2">30847</strain>
    </source>
</reference>
<evidence type="ECO:0000313" key="2">
    <source>
        <dbReference type="EMBL" id="OII77853.1"/>
    </source>
</evidence>
<evidence type="ECO:0000259" key="1">
    <source>
        <dbReference type="PROSITE" id="PS50191"/>
    </source>
</evidence>
<dbReference type="SUPFAM" id="SSF52087">
    <property type="entry name" value="CRAL/TRIO domain"/>
    <property type="match status" value="1"/>
</dbReference>
<sequence>MTGDLKYMGNDIKNLDINMVEKLGRALEVTESLDDYTIPSEVLVYNPIDDDIFTKFNTGSSSEFKIRQIFLHVDLLENEIKLLDEFDNYCRSNDFEVPMELSPILLRILIFNKRRYPNNYIVKTVHHVKNMYSWRRSIYPLKDTDVELRRDLEDGIIYWHGRDFSLRPILVIKLAKIGRNFPIQRFVRLIVFCLEWGLRYLMIPGKIETCLALIDVRGVSLTSFPISTLSEISSLLTNQYSFRLYKMFVLHDSVFIQAIWNIMKQFLTDLQQHKIVLCRNDIKHQLFKIIHPCQIEEYFGGTEKNKSFPFYPFKFPSSSNIIQYSDPRFHPNNGFTRYIIECRNNNKIIPDFRKIKKCYLLFNDENSNGNIRYKENRKNILWDPIGMNYLQKDVYDILGIDLLNNLNEIEDINKHKHKYLKYNSDQIIHHYHTCTSSDLNECCENSEIHEQGYLDKLDHEVNDSLSENNNIIDKKNFGDNEFSITGITPSGSNKYYKSISQESNNKDNSNSQVIINNELNNNINKRHFFNSNISFIKEYSIKTISDSSSLTFDDTNSYCSAASNTINNIIINDVINDSLQSFTILSSIERIGADIIRKELVNEISPNSESTAMTSPKYQILNINSNDGLNNNISDKETEYISKKDTQQEKRSNSEPSISFSPSIISYSSIDKNIFDKDKYQKFSNLTNNEVDKSIEGTILNDNKQNFSKISKRTKFKRIFNKSLNSGILVWFNNIGKKYNTKSQSCTSNNLDQNTQKSLNLERYHGLFSFRSKYFKYHDVNHLNK</sequence>
<accession>A0A1J4MY56</accession>
<dbReference type="OrthoDB" id="7777654at2759"/>
<dbReference type="VEuPathDB" id="CryptoDB:cand_038920"/>
<dbReference type="Pfam" id="PF00650">
    <property type="entry name" value="CRAL_TRIO"/>
    <property type="match status" value="1"/>
</dbReference>
<feature type="domain" description="CRAL-TRIO" evidence="1">
    <location>
        <begin position="145"/>
        <end position="307"/>
    </location>
</feature>
<evidence type="ECO:0000313" key="3">
    <source>
        <dbReference type="Proteomes" id="UP000186804"/>
    </source>
</evidence>
<dbReference type="Proteomes" id="UP000186804">
    <property type="component" value="Unassembled WGS sequence"/>
</dbReference>
<dbReference type="GeneID" id="92368076"/>
<protein>
    <submittedName>
        <fullName evidence="2">CRAL TRIO domain-containing protein</fullName>
    </submittedName>
</protein>
<dbReference type="InterPro" id="IPR001251">
    <property type="entry name" value="CRAL-TRIO_dom"/>
</dbReference>
<organism evidence="2 3">
    <name type="scientific">Cryptosporidium andersoni</name>
    <dbReference type="NCBI Taxonomy" id="117008"/>
    <lineage>
        <taxon>Eukaryota</taxon>
        <taxon>Sar</taxon>
        <taxon>Alveolata</taxon>
        <taxon>Apicomplexa</taxon>
        <taxon>Conoidasida</taxon>
        <taxon>Coccidia</taxon>
        <taxon>Eucoccidiorida</taxon>
        <taxon>Eimeriorina</taxon>
        <taxon>Cryptosporidiidae</taxon>
        <taxon>Cryptosporidium</taxon>
    </lineage>
</organism>
<dbReference type="PANTHER" id="PTHR46818">
    <property type="entry name" value="DOMAIN-CONTAINING PROTEIN, PUTATIVE-RELATED"/>
    <property type="match status" value="1"/>
</dbReference>
<dbReference type="InterPro" id="IPR036865">
    <property type="entry name" value="CRAL-TRIO_dom_sf"/>
</dbReference>
<proteinExistence type="predicted"/>